<evidence type="ECO:0000313" key="12">
    <source>
        <dbReference type="Proteomes" id="UP001642483"/>
    </source>
</evidence>
<dbReference type="InterPro" id="IPR003599">
    <property type="entry name" value="Ig_sub"/>
</dbReference>
<gene>
    <name evidence="11" type="ORF">CVLEPA_LOCUS7773</name>
</gene>
<evidence type="ECO:0000256" key="4">
    <source>
        <dbReference type="ARBA" id="ARBA00023136"/>
    </source>
</evidence>
<dbReference type="PROSITE" id="PS50835">
    <property type="entry name" value="IG_LIKE"/>
    <property type="match status" value="4"/>
</dbReference>
<feature type="compositionally biased region" description="Basic and acidic residues" evidence="7">
    <location>
        <begin position="525"/>
        <end position="550"/>
    </location>
</feature>
<keyword evidence="8" id="KW-0812">Transmembrane</keyword>
<sequence length="642" mass="70087">MKIVLVFGLLFAAAVDGQDVESSAIRAALGKNVVIPCNYNLSEGETFVALSWKRGDGDIVIMGATKEANFQDAFKGRATMSGYDLYLYNLTLDDTNTYTCTLFTSRGSSDNTHNIEVLASPSVSTKIFPLEMSPSADDWSESEANLAQCTAIGGSQPFTIKWVTASENEVIVNENSRINSENPENNKLVDSILNLTIFPDPELNNRRQVTCLVEDALGQVAESTVTLEVTVQTTTPATTTMQASPRITDFPPNKVTAVTQSVFECRATGVPAPTVTWYRGEEKLAEGIDSAEVVLIPAQYKDSGDYTCFAENDKGKESRTLQFTVEGAPKYLENAGELNETESIYIPAQAEVVPLTCQAKAVPKASFEWIVEGTNTTNIVLEEVAFTEDTVTTSTVNLSASFFNAEPVDVKCVATNIHGEITRKFTVLSLEPVPQEGNVGLIVGLVVAALIILSFVFFISFYLFTSRRTQKAEVTSESTAESGCGTVCSPVCFTSSPCTKQENTNEDVSGEVNDQVKEVDEEGTSEEKQKLTKAEEQPAEKDKEEHKVEEATPEADGVETEENEDEKETEKAKGRKKLRISMPTQCCRGNREELKDEDSVSEEETKAKVEEEPPKDGNKDNETDADSGKGDTLEKNIDEKAK</sequence>
<dbReference type="Proteomes" id="UP001642483">
    <property type="component" value="Unassembled WGS sequence"/>
</dbReference>
<evidence type="ECO:0000256" key="8">
    <source>
        <dbReference type="SAM" id="Phobius"/>
    </source>
</evidence>
<feature type="signal peptide" evidence="9">
    <location>
        <begin position="1"/>
        <end position="17"/>
    </location>
</feature>
<organism evidence="11 12">
    <name type="scientific">Clavelina lepadiformis</name>
    <name type="common">Light-bulb sea squirt</name>
    <name type="synonym">Ascidia lepadiformis</name>
    <dbReference type="NCBI Taxonomy" id="159417"/>
    <lineage>
        <taxon>Eukaryota</taxon>
        <taxon>Metazoa</taxon>
        <taxon>Chordata</taxon>
        <taxon>Tunicata</taxon>
        <taxon>Ascidiacea</taxon>
        <taxon>Aplousobranchia</taxon>
        <taxon>Clavelinidae</taxon>
        <taxon>Clavelina</taxon>
    </lineage>
</organism>
<dbReference type="InterPro" id="IPR036179">
    <property type="entry name" value="Ig-like_dom_sf"/>
</dbReference>
<protein>
    <recommendedName>
        <fullName evidence="10">Ig-like domain-containing protein</fullName>
    </recommendedName>
</protein>
<dbReference type="Gene3D" id="2.60.40.10">
    <property type="entry name" value="Immunoglobulins"/>
    <property type="match status" value="4"/>
</dbReference>
<keyword evidence="4 8" id="KW-0472">Membrane</keyword>
<dbReference type="PANTHER" id="PTHR23277">
    <property type="entry name" value="NECTIN-RELATED"/>
    <property type="match status" value="1"/>
</dbReference>
<evidence type="ECO:0000259" key="10">
    <source>
        <dbReference type="PROSITE" id="PS50835"/>
    </source>
</evidence>
<dbReference type="CDD" id="cd00096">
    <property type="entry name" value="Ig"/>
    <property type="match status" value="1"/>
</dbReference>
<dbReference type="InterPro" id="IPR051427">
    <property type="entry name" value="Nectin/Nectin-like"/>
</dbReference>
<reference evidence="11 12" key="1">
    <citation type="submission" date="2024-02" db="EMBL/GenBank/DDBJ databases">
        <authorList>
            <person name="Daric V."/>
            <person name="Darras S."/>
        </authorList>
    </citation>
    <scope>NUCLEOTIDE SEQUENCE [LARGE SCALE GENOMIC DNA]</scope>
</reference>
<keyword evidence="6" id="KW-0325">Glycoprotein</keyword>
<dbReference type="Pfam" id="PF13927">
    <property type="entry name" value="Ig_3"/>
    <property type="match status" value="1"/>
</dbReference>
<evidence type="ECO:0000256" key="5">
    <source>
        <dbReference type="ARBA" id="ARBA00023157"/>
    </source>
</evidence>
<evidence type="ECO:0000313" key="11">
    <source>
        <dbReference type="EMBL" id="CAK8677777.1"/>
    </source>
</evidence>
<keyword evidence="12" id="KW-1185">Reference proteome</keyword>
<feature type="domain" description="Ig-like" evidence="10">
    <location>
        <begin position="329"/>
        <end position="429"/>
    </location>
</feature>
<evidence type="ECO:0000256" key="6">
    <source>
        <dbReference type="ARBA" id="ARBA00023180"/>
    </source>
</evidence>
<feature type="chain" id="PRO_5047362806" description="Ig-like domain-containing protein" evidence="9">
    <location>
        <begin position="18"/>
        <end position="642"/>
    </location>
</feature>
<feature type="compositionally biased region" description="Acidic residues" evidence="7">
    <location>
        <begin position="551"/>
        <end position="567"/>
    </location>
</feature>
<feature type="transmembrane region" description="Helical" evidence="8">
    <location>
        <begin position="439"/>
        <end position="464"/>
    </location>
</feature>
<keyword evidence="3" id="KW-0677">Repeat</keyword>
<dbReference type="SMART" id="SM00408">
    <property type="entry name" value="IGc2"/>
    <property type="match status" value="1"/>
</dbReference>
<evidence type="ECO:0000256" key="2">
    <source>
        <dbReference type="ARBA" id="ARBA00022729"/>
    </source>
</evidence>
<dbReference type="PANTHER" id="PTHR23277:SF108">
    <property type="entry name" value="FASCICLIN-3"/>
    <property type="match status" value="1"/>
</dbReference>
<dbReference type="InterPro" id="IPR007110">
    <property type="entry name" value="Ig-like_dom"/>
</dbReference>
<evidence type="ECO:0000256" key="7">
    <source>
        <dbReference type="SAM" id="MobiDB-lite"/>
    </source>
</evidence>
<dbReference type="InterPro" id="IPR013106">
    <property type="entry name" value="Ig_V-set"/>
</dbReference>
<dbReference type="InterPro" id="IPR003598">
    <property type="entry name" value="Ig_sub2"/>
</dbReference>
<dbReference type="EMBL" id="CAWYQH010000046">
    <property type="protein sequence ID" value="CAK8677777.1"/>
    <property type="molecule type" value="Genomic_DNA"/>
</dbReference>
<accession>A0ABP0FHH0</accession>
<evidence type="ECO:0000256" key="1">
    <source>
        <dbReference type="ARBA" id="ARBA00004370"/>
    </source>
</evidence>
<comment type="subcellular location">
    <subcellularLocation>
        <location evidence="1">Membrane</location>
    </subcellularLocation>
</comment>
<keyword evidence="2 9" id="KW-0732">Signal</keyword>
<feature type="region of interest" description="Disordered" evidence="7">
    <location>
        <begin position="499"/>
        <end position="642"/>
    </location>
</feature>
<feature type="domain" description="Ig-like" evidence="10">
    <location>
        <begin position="245"/>
        <end position="324"/>
    </location>
</feature>
<dbReference type="InterPro" id="IPR013783">
    <property type="entry name" value="Ig-like_fold"/>
</dbReference>
<name>A0ABP0FHH0_CLALP</name>
<keyword evidence="8" id="KW-1133">Transmembrane helix</keyword>
<feature type="domain" description="Ig-like" evidence="10">
    <location>
        <begin position="121"/>
        <end position="226"/>
    </location>
</feature>
<dbReference type="SUPFAM" id="SSF48726">
    <property type="entry name" value="Immunoglobulin"/>
    <property type="match status" value="2"/>
</dbReference>
<proteinExistence type="predicted"/>
<dbReference type="SMART" id="SM00409">
    <property type="entry name" value="IG"/>
    <property type="match status" value="2"/>
</dbReference>
<evidence type="ECO:0000256" key="9">
    <source>
        <dbReference type="SAM" id="SignalP"/>
    </source>
</evidence>
<comment type="caution">
    <text evidence="11">The sequence shown here is derived from an EMBL/GenBank/DDBJ whole genome shotgun (WGS) entry which is preliminary data.</text>
</comment>
<evidence type="ECO:0000256" key="3">
    <source>
        <dbReference type="ARBA" id="ARBA00022737"/>
    </source>
</evidence>
<dbReference type="Pfam" id="PF07686">
    <property type="entry name" value="V-set"/>
    <property type="match status" value="1"/>
</dbReference>
<feature type="compositionally biased region" description="Basic and acidic residues" evidence="7">
    <location>
        <begin position="589"/>
        <end position="642"/>
    </location>
</feature>
<feature type="domain" description="Ig-like" evidence="10">
    <location>
        <begin position="30"/>
        <end position="116"/>
    </location>
</feature>
<keyword evidence="5" id="KW-1015">Disulfide bond</keyword>